<gene>
    <name evidence="3" type="ORF">FD06_GL000678</name>
</gene>
<name>A0A0R2AKU6_9LACO</name>
<dbReference type="AlphaFoldDB" id="A0A0R2AKU6"/>
<feature type="domain" description="SUF system FeS cluster assembly SufBD core" evidence="2">
    <location>
        <begin position="137"/>
        <end position="359"/>
    </location>
</feature>
<protein>
    <submittedName>
        <fullName evidence="3">FeS assembly protein SufD</fullName>
    </submittedName>
</protein>
<dbReference type="STRING" id="1423781.FD06_GL000678"/>
<accession>A0A0R2AKU6</accession>
<dbReference type="PANTHER" id="PTHR30508">
    <property type="entry name" value="FES CLUSTER ASSEMBLY PROTEIN SUF"/>
    <property type="match status" value="1"/>
</dbReference>
<organism evidence="3 4">
    <name type="scientific">Apilactobacillus ozensis DSM 23829 = JCM 17196</name>
    <dbReference type="NCBI Taxonomy" id="1423781"/>
    <lineage>
        <taxon>Bacteria</taxon>
        <taxon>Bacillati</taxon>
        <taxon>Bacillota</taxon>
        <taxon>Bacilli</taxon>
        <taxon>Lactobacillales</taxon>
        <taxon>Lactobacillaceae</taxon>
        <taxon>Apilactobacillus</taxon>
    </lineage>
</organism>
<dbReference type="PANTHER" id="PTHR30508:SF1">
    <property type="entry name" value="UPF0051 PROTEIN ABCI8, CHLOROPLASTIC-RELATED"/>
    <property type="match status" value="1"/>
</dbReference>
<dbReference type="OrthoDB" id="9803529at2"/>
<dbReference type="EMBL" id="AYYQ01000036">
    <property type="protein sequence ID" value="KRM67527.1"/>
    <property type="molecule type" value="Genomic_DNA"/>
</dbReference>
<dbReference type="InterPro" id="IPR000825">
    <property type="entry name" value="SUF_FeS_clus_asmbl_SufBD_core"/>
</dbReference>
<dbReference type="SUPFAM" id="SSF101960">
    <property type="entry name" value="Stabilizer of iron transporter SufD"/>
    <property type="match status" value="1"/>
</dbReference>
<dbReference type="RefSeq" id="WP_054658147.1">
    <property type="nucleotide sequence ID" value="NZ_AYYQ01000036.1"/>
</dbReference>
<dbReference type="Proteomes" id="UP000052012">
    <property type="component" value="Unassembled WGS sequence"/>
</dbReference>
<dbReference type="InterPro" id="IPR055346">
    <property type="entry name" value="Fe-S_cluster_assembly_SufBD"/>
</dbReference>
<evidence type="ECO:0000313" key="4">
    <source>
        <dbReference type="Proteomes" id="UP000052012"/>
    </source>
</evidence>
<comment type="similarity">
    <text evidence="1">Belongs to the iron-sulfur cluster assembly SufBD family.</text>
</comment>
<reference evidence="3 4" key="1">
    <citation type="journal article" date="2015" name="Genome Announc.">
        <title>Expanding the biotechnology potential of lactobacilli through comparative genomics of 213 strains and associated genera.</title>
        <authorList>
            <person name="Sun Z."/>
            <person name="Harris H.M."/>
            <person name="McCann A."/>
            <person name="Guo C."/>
            <person name="Argimon S."/>
            <person name="Zhang W."/>
            <person name="Yang X."/>
            <person name="Jeffery I.B."/>
            <person name="Cooney J.C."/>
            <person name="Kagawa T.F."/>
            <person name="Liu W."/>
            <person name="Song Y."/>
            <person name="Salvetti E."/>
            <person name="Wrobel A."/>
            <person name="Rasinkangas P."/>
            <person name="Parkhill J."/>
            <person name="Rea M.C."/>
            <person name="O'Sullivan O."/>
            <person name="Ritari J."/>
            <person name="Douillard F.P."/>
            <person name="Paul Ross R."/>
            <person name="Yang R."/>
            <person name="Briner A.E."/>
            <person name="Felis G.E."/>
            <person name="de Vos W.M."/>
            <person name="Barrangou R."/>
            <person name="Klaenhammer T.R."/>
            <person name="Caufield P.W."/>
            <person name="Cui Y."/>
            <person name="Zhang H."/>
            <person name="O'Toole P.W."/>
        </authorList>
    </citation>
    <scope>NUCLEOTIDE SEQUENCE [LARGE SCALE GENOMIC DNA]</scope>
    <source>
        <strain evidence="3 4">DSM 23829</strain>
    </source>
</reference>
<sequence>MTELTIEQFSKSHGEPAWLMAKRQVASEIYQSLPLNAQQRPYQIPNPKLNATNVNYDNLASTSLKASGVIMMDLLAAAQQYPTFIQENLMEKAIPWRENALNARHLAYLNSGAFIFIPSNVVCEEPVNLSTLINHQQVEKHLLIIVGANAEVTFTFNDKTSSNTKDCLMVEVLLGDNAHVKYFDDSNANSDYHHRVLNAYLARNASLKIFVGIFNSNNTLYDSSFNLDGEQSEGYLNVISLGVDSQQQTINAEIVNNGRNTHGEIQERGIVANQAKTNFHTNGVISKTGYGAYSDQASRLLTLDSTSQGQVDPVLLIDNYDVVAGHAASVGKVNADQLYYLNSRGIPLRQAKLLLTRGFLLPLIDSFPNKQMRHQMLAKLEARFNVK</sequence>
<evidence type="ECO:0000259" key="2">
    <source>
        <dbReference type="Pfam" id="PF01458"/>
    </source>
</evidence>
<dbReference type="PATRIC" id="fig|1423781.4.peg.693"/>
<dbReference type="InterPro" id="IPR037284">
    <property type="entry name" value="SUF_FeS_clus_asmbl_SufBD_sf"/>
</dbReference>
<evidence type="ECO:0000256" key="1">
    <source>
        <dbReference type="ARBA" id="ARBA00043967"/>
    </source>
</evidence>
<proteinExistence type="inferred from homology"/>
<comment type="caution">
    <text evidence="3">The sequence shown here is derived from an EMBL/GenBank/DDBJ whole genome shotgun (WGS) entry which is preliminary data.</text>
</comment>
<evidence type="ECO:0000313" key="3">
    <source>
        <dbReference type="EMBL" id="KRM67527.1"/>
    </source>
</evidence>
<dbReference type="Pfam" id="PF01458">
    <property type="entry name" value="SUFBD_core"/>
    <property type="match status" value="1"/>
</dbReference>
<keyword evidence="4" id="KW-1185">Reference proteome</keyword>
<dbReference type="GO" id="GO:0016226">
    <property type="term" value="P:iron-sulfur cluster assembly"/>
    <property type="evidence" value="ECO:0007669"/>
    <property type="project" value="InterPro"/>
</dbReference>